<feature type="region of interest" description="Disordered" evidence="1">
    <location>
        <begin position="1"/>
        <end position="60"/>
    </location>
</feature>
<proteinExistence type="predicted"/>
<dbReference type="EMBL" id="AP023287">
    <property type="protein sequence ID" value="BCI55747.1"/>
    <property type="molecule type" value="Genomic_DNA"/>
</dbReference>
<dbReference type="Proteomes" id="UP000515734">
    <property type="component" value="Chromosome"/>
</dbReference>
<organism evidence="2 3">
    <name type="scientific">Mycolicibacterium litorale</name>
    <dbReference type="NCBI Taxonomy" id="758802"/>
    <lineage>
        <taxon>Bacteria</taxon>
        <taxon>Bacillati</taxon>
        <taxon>Actinomycetota</taxon>
        <taxon>Actinomycetes</taxon>
        <taxon>Mycobacteriales</taxon>
        <taxon>Mycobacteriaceae</taxon>
        <taxon>Mycolicibacterium</taxon>
    </lineage>
</organism>
<protein>
    <submittedName>
        <fullName evidence="2">Uncharacterized protein</fullName>
    </submittedName>
</protein>
<gene>
    <name evidence="2" type="ORF">NIIDNTM18_50250</name>
</gene>
<name>A0A6S6PDI4_9MYCO</name>
<dbReference type="AlphaFoldDB" id="A0A6S6PDI4"/>
<evidence type="ECO:0000313" key="2">
    <source>
        <dbReference type="EMBL" id="BCI55747.1"/>
    </source>
</evidence>
<accession>A0A6S6PDI4</accession>
<reference evidence="2 3" key="1">
    <citation type="submission" date="2020-07" db="EMBL/GenBank/DDBJ databases">
        <title>Complete genome sequence of Mycolicibacterium litorale like strain isolated from cardiac implantable electronic device infection.</title>
        <authorList>
            <person name="Fukano H."/>
            <person name="Miyama H."/>
            <person name="Hoshino Y."/>
        </authorList>
    </citation>
    <scope>NUCLEOTIDE SEQUENCE [LARGE SCALE GENOMIC DNA]</scope>
    <source>
        <strain evidence="2 3">NIIDNTM18</strain>
    </source>
</reference>
<feature type="compositionally biased region" description="Low complexity" evidence="1">
    <location>
        <begin position="1"/>
        <end position="10"/>
    </location>
</feature>
<evidence type="ECO:0000313" key="3">
    <source>
        <dbReference type="Proteomes" id="UP000515734"/>
    </source>
</evidence>
<evidence type="ECO:0000256" key="1">
    <source>
        <dbReference type="SAM" id="MobiDB-lite"/>
    </source>
</evidence>
<sequence>MEWHPASGAGRFRRARSTPLTLPLEQLSSDAAVTPDGASRDGAASHADYPRSVPQPDGTQLLRTPAYNLAIIAGGLADVPLPNGDERLVR</sequence>